<dbReference type="Pfam" id="PF13404">
    <property type="entry name" value="HTH_AsnC-type"/>
    <property type="match status" value="1"/>
</dbReference>
<dbReference type="SUPFAM" id="SSF46785">
    <property type="entry name" value="Winged helix' DNA-binding domain"/>
    <property type="match status" value="1"/>
</dbReference>
<dbReference type="InterPro" id="IPR000485">
    <property type="entry name" value="AsnC-type_HTH_dom"/>
</dbReference>
<gene>
    <name evidence="5" type="ORF">HGQ17_04120</name>
</gene>
<dbReference type="GO" id="GO:0043565">
    <property type="term" value="F:sequence-specific DNA binding"/>
    <property type="evidence" value="ECO:0007669"/>
    <property type="project" value="InterPro"/>
</dbReference>
<feature type="domain" description="HTH asnC-type" evidence="4">
    <location>
        <begin position="4"/>
        <end position="90"/>
    </location>
</feature>
<dbReference type="Pfam" id="PF01037">
    <property type="entry name" value="AsnC_trans_reg"/>
    <property type="match status" value="1"/>
</dbReference>
<dbReference type="Gene3D" id="3.30.70.920">
    <property type="match status" value="1"/>
</dbReference>
<keyword evidence="6" id="KW-1185">Reference proteome</keyword>
<dbReference type="GO" id="GO:0005829">
    <property type="term" value="C:cytosol"/>
    <property type="evidence" value="ECO:0007669"/>
    <property type="project" value="TreeGrafter"/>
</dbReference>
<dbReference type="GO" id="GO:0043200">
    <property type="term" value="P:response to amino acid"/>
    <property type="evidence" value="ECO:0007669"/>
    <property type="project" value="TreeGrafter"/>
</dbReference>
<dbReference type="InterPro" id="IPR011008">
    <property type="entry name" value="Dimeric_a/b-barrel"/>
</dbReference>
<name>A0A7X8YD19_9MICC</name>
<dbReference type="Proteomes" id="UP000523139">
    <property type="component" value="Unassembled WGS sequence"/>
</dbReference>
<reference evidence="5 6" key="1">
    <citation type="submission" date="2020-04" db="EMBL/GenBank/DDBJ databases">
        <title>Nesterenkonia sp. nov., isolated from marine sediment.</title>
        <authorList>
            <person name="Zhang G."/>
        </authorList>
    </citation>
    <scope>NUCLEOTIDE SEQUENCE [LARGE SCALE GENOMIC DNA]</scope>
    <source>
        <strain evidence="5 6">MY13</strain>
    </source>
</reference>
<organism evidence="5 6">
    <name type="scientific">Nesterenkonia sedimenti</name>
    <dbReference type="NCBI Taxonomy" id="1463632"/>
    <lineage>
        <taxon>Bacteria</taxon>
        <taxon>Bacillati</taxon>
        <taxon>Actinomycetota</taxon>
        <taxon>Actinomycetes</taxon>
        <taxon>Micrococcales</taxon>
        <taxon>Micrococcaceae</taxon>
        <taxon>Nesterenkonia</taxon>
    </lineage>
</organism>
<comment type="caution">
    <text evidence="5">The sequence shown here is derived from an EMBL/GenBank/DDBJ whole genome shotgun (WGS) entry which is preliminary data.</text>
</comment>
<keyword evidence="2" id="KW-0238">DNA-binding</keyword>
<keyword evidence="3" id="KW-0804">Transcription</keyword>
<dbReference type="SMART" id="SM00344">
    <property type="entry name" value="HTH_ASNC"/>
    <property type="match status" value="1"/>
</dbReference>
<dbReference type="EMBL" id="JABAHY010000002">
    <property type="protein sequence ID" value="NLS09203.1"/>
    <property type="molecule type" value="Genomic_DNA"/>
</dbReference>
<dbReference type="PANTHER" id="PTHR30154">
    <property type="entry name" value="LEUCINE-RESPONSIVE REGULATORY PROTEIN"/>
    <property type="match status" value="1"/>
</dbReference>
<evidence type="ECO:0000256" key="2">
    <source>
        <dbReference type="ARBA" id="ARBA00023125"/>
    </source>
</evidence>
<accession>A0A7X8YD19</accession>
<keyword evidence="1" id="KW-0805">Transcription regulation</keyword>
<sequence>MARITDLDRQLIAALRKDGRTPIATLAEQLGVSRTTVSARLEKLTASGVIMGFTVKIRKDADTAQVRAISFIEVAGTSTDQAIAQLRGFPELHALHTTNGAWDLVVEIACEDLPALDQVLRRIRSVKGVLNSETSVLLSSVIA</sequence>
<dbReference type="PRINTS" id="PR00033">
    <property type="entry name" value="HTHASNC"/>
</dbReference>
<dbReference type="InterPro" id="IPR036388">
    <property type="entry name" value="WH-like_DNA-bd_sf"/>
</dbReference>
<evidence type="ECO:0000256" key="3">
    <source>
        <dbReference type="ARBA" id="ARBA00023163"/>
    </source>
</evidence>
<dbReference type="SUPFAM" id="SSF54909">
    <property type="entry name" value="Dimeric alpha+beta barrel"/>
    <property type="match status" value="1"/>
</dbReference>
<evidence type="ECO:0000313" key="5">
    <source>
        <dbReference type="EMBL" id="NLS09203.1"/>
    </source>
</evidence>
<dbReference type="PANTHER" id="PTHR30154:SF34">
    <property type="entry name" value="TRANSCRIPTIONAL REGULATOR AZLB"/>
    <property type="match status" value="1"/>
</dbReference>
<dbReference type="InterPro" id="IPR036390">
    <property type="entry name" value="WH_DNA-bd_sf"/>
</dbReference>
<dbReference type="InterPro" id="IPR019887">
    <property type="entry name" value="Tscrpt_reg_AsnC/Lrp_C"/>
</dbReference>
<dbReference type="InterPro" id="IPR019888">
    <property type="entry name" value="Tscrpt_reg_AsnC-like"/>
</dbReference>
<dbReference type="RefSeq" id="WP_168886687.1">
    <property type="nucleotide sequence ID" value="NZ_JABAHY010000002.1"/>
</dbReference>
<proteinExistence type="predicted"/>
<evidence type="ECO:0000259" key="4">
    <source>
        <dbReference type="PROSITE" id="PS50956"/>
    </source>
</evidence>
<evidence type="ECO:0000256" key="1">
    <source>
        <dbReference type="ARBA" id="ARBA00023015"/>
    </source>
</evidence>
<protein>
    <submittedName>
        <fullName evidence="5">Lrp/AsnC family transcriptional regulator</fullName>
    </submittedName>
</protein>
<dbReference type="PROSITE" id="PS50956">
    <property type="entry name" value="HTH_ASNC_2"/>
    <property type="match status" value="1"/>
</dbReference>
<dbReference type="Gene3D" id="1.10.10.10">
    <property type="entry name" value="Winged helix-like DNA-binding domain superfamily/Winged helix DNA-binding domain"/>
    <property type="match status" value="1"/>
</dbReference>
<dbReference type="AlphaFoldDB" id="A0A7X8YD19"/>
<evidence type="ECO:0000313" key="6">
    <source>
        <dbReference type="Proteomes" id="UP000523139"/>
    </source>
</evidence>